<evidence type="ECO:0000256" key="1">
    <source>
        <dbReference type="ARBA" id="ARBA00004429"/>
    </source>
</evidence>
<evidence type="ECO:0000256" key="3">
    <source>
        <dbReference type="ARBA" id="ARBA00022475"/>
    </source>
</evidence>
<keyword evidence="5 8" id="KW-0812">Transmembrane</keyword>
<keyword evidence="7 8" id="KW-0472">Membrane</keyword>
<name>A0A7C2Z882_9CREN</name>
<evidence type="ECO:0000259" key="9">
    <source>
        <dbReference type="Pfam" id="PF04290"/>
    </source>
</evidence>
<comment type="caution">
    <text evidence="10">The sequence shown here is derived from an EMBL/GenBank/DDBJ whole genome shotgun (WGS) entry which is preliminary data.</text>
</comment>
<sequence length="167" mass="19195">MSIEVKVLNMKNAIVKGVNIVDKVMFVVEVLVAIVTGTIIIADIFYATIGRYTNLWGASEEVELTTWMYIVMVFIGSSLALRLGDHPNVTLIPRRLGRRYQTLIYVIDIVVLGVILYATQSLPRIYWAQKTQIMKIPSGYYYYYPIIVGCSFMIVRYILKIIKLYLR</sequence>
<dbReference type="PANTHER" id="PTHR35011">
    <property type="entry name" value="2,3-DIKETO-L-GULONATE TRAP TRANSPORTER SMALL PERMEASE PROTEIN YIAM"/>
    <property type="match status" value="1"/>
</dbReference>
<evidence type="ECO:0000256" key="4">
    <source>
        <dbReference type="ARBA" id="ARBA00022519"/>
    </source>
</evidence>
<keyword evidence="2" id="KW-0813">Transport</keyword>
<gene>
    <name evidence="10" type="ORF">ENO77_00525</name>
</gene>
<keyword evidence="4" id="KW-0997">Cell inner membrane</keyword>
<dbReference type="InterPro" id="IPR055348">
    <property type="entry name" value="DctQ"/>
</dbReference>
<feature type="transmembrane region" description="Helical" evidence="8">
    <location>
        <begin position="103"/>
        <end position="120"/>
    </location>
</feature>
<dbReference type="Pfam" id="PF04290">
    <property type="entry name" value="DctQ"/>
    <property type="match status" value="1"/>
</dbReference>
<evidence type="ECO:0000256" key="8">
    <source>
        <dbReference type="SAM" id="Phobius"/>
    </source>
</evidence>
<dbReference type="InterPro" id="IPR007387">
    <property type="entry name" value="TRAP_DctQ"/>
</dbReference>
<dbReference type="EMBL" id="DSGT01000002">
    <property type="protein sequence ID" value="HEW52661.1"/>
    <property type="molecule type" value="Genomic_DNA"/>
</dbReference>
<evidence type="ECO:0000313" key="10">
    <source>
        <dbReference type="EMBL" id="HEW52661.1"/>
    </source>
</evidence>
<evidence type="ECO:0000256" key="2">
    <source>
        <dbReference type="ARBA" id="ARBA00022448"/>
    </source>
</evidence>
<feature type="transmembrane region" description="Helical" evidence="8">
    <location>
        <begin position="66"/>
        <end position="83"/>
    </location>
</feature>
<proteinExistence type="predicted"/>
<dbReference type="GO" id="GO:0005886">
    <property type="term" value="C:plasma membrane"/>
    <property type="evidence" value="ECO:0007669"/>
    <property type="project" value="UniProtKB-SubCell"/>
</dbReference>
<evidence type="ECO:0000256" key="7">
    <source>
        <dbReference type="ARBA" id="ARBA00023136"/>
    </source>
</evidence>
<feature type="transmembrane region" description="Helical" evidence="8">
    <location>
        <begin position="140"/>
        <end position="159"/>
    </location>
</feature>
<evidence type="ECO:0000256" key="5">
    <source>
        <dbReference type="ARBA" id="ARBA00022692"/>
    </source>
</evidence>
<feature type="domain" description="Tripartite ATP-independent periplasmic transporters DctQ component" evidence="9">
    <location>
        <begin position="44"/>
        <end position="164"/>
    </location>
</feature>
<comment type="subcellular location">
    <subcellularLocation>
        <location evidence="1">Cell inner membrane</location>
        <topology evidence="1">Multi-pass membrane protein</topology>
    </subcellularLocation>
</comment>
<reference evidence="10" key="1">
    <citation type="journal article" date="2020" name="mSystems">
        <title>Genome- and Community-Level Interaction Insights into Carbon Utilization and Element Cycling Functions of Hydrothermarchaeota in Hydrothermal Sediment.</title>
        <authorList>
            <person name="Zhou Z."/>
            <person name="Liu Y."/>
            <person name="Xu W."/>
            <person name="Pan J."/>
            <person name="Luo Z.H."/>
            <person name="Li M."/>
        </authorList>
    </citation>
    <scope>NUCLEOTIDE SEQUENCE [LARGE SCALE GENOMIC DNA]</scope>
    <source>
        <strain evidence="10">SpSt-16</strain>
    </source>
</reference>
<protein>
    <submittedName>
        <fullName evidence="10">TRAP transporter small permease</fullName>
    </submittedName>
</protein>
<accession>A0A7C2Z882</accession>
<organism evidence="10">
    <name type="scientific">Ignisphaera aggregans</name>
    <dbReference type="NCBI Taxonomy" id="334771"/>
    <lineage>
        <taxon>Archaea</taxon>
        <taxon>Thermoproteota</taxon>
        <taxon>Thermoprotei</taxon>
        <taxon>Desulfurococcales</taxon>
        <taxon>Desulfurococcaceae</taxon>
        <taxon>Ignisphaera</taxon>
    </lineage>
</organism>
<keyword evidence="3" id="KW-1003">Cell membrane</keyword>
<keyword evidence="6 8" id="KW-1133">Transmembrane helix</keyword>
<feature type="transmembrane region" description="Helical" evidence="8">
    <location>
        <begin position="24"/>
        <end position="46"/>
    </location>
</feature>
<dbReference type="AlphaFoldDB" id="A0A7C2Z882"/>
<evidence type="ECO:0000256" key="6">
    <source>
        <dbReference type="ARBA" id="ARBA00022989"/>
    </source>
</evidence>